<organism evidence="1 2">
    <name type="scientific">Racocetra persica</name>
    <dbReference type="NCBI Taxonomy" id="160502"/>
    <lineage>
        <taxon>Eukaryota</taxon>
        <taxon>Fungi</taxon>
        <taxon>Fungi incertae sedis</taxon>
        <taxon>Mucoromycota</taxon>
        <taxon>Glomeromycotina</taxon>
        <taxon>Glomeromycetes</taxon>
        <taxon>Diversisporales</taxon>
        <taxon>Gigasporaceae</taxon>
        <taxon>Racocetra</taxon>
    </lineage>
</organism>
<evidence type="ECO:0000313" key="1">
    <source>
        <dbReference type="EMBL" id="CAG8725388.1"/>
    </source>
</evidence>
<evidence type="ECO:0000313" key="2">
    <source>
        <dbReference type="Proteomes" id="UP000789920"/>
    </source>
</evidence>
<sequence length="120" mass="13436">KLETNIELKLKNKSVGLTLAFDSWTNIINQNIMKEVFIISEEEVLVWKGVDISDKTSFSNFDKESENEISSDNKEQVLNKKQAPVLNEGQAPAPNKKQVLAPNKEQALAPNEEQAPNKGQ</sequence>
<dbReference type="EMBL" id="CAJVQC010024151">
    <property type="protein sequence ID" value="CAG8725388.1"/>
    <property type="molecule type" value="Genomic_DNA"/>
</dbReference>
<name>A0ACA9PW75_9GLOM</name>
<feature type="non-terminal residue" evidence="1">
    <location>
        <position position="120"/>
    </location>
</feature>
<accession>A0ACA9PW75</accession>
<reference evidence="1" key="1">
    <citation type="submission" date="2021-06" db="EMBL/GenBank/DDBJ databases">
        <authorList>
            <person name="Kallberg Y."/>
            <person name="Tangrot J."/>
            <person name="Rosling A."/>
        </authorList>
    </citation>
    <scope>NUCLEOTIDE SEQUENCE</scope>
    <source>
        <strain evidence="1">MA461A</strain>
    </source>
</reference>
<keyword evidence="2" id="KW-1185">Reference proteome</keyword>
<dbReference type="Proteomes" id="UP000789920">
    <property type="component" value="Unassembled WGS sequence"/>
</dbReference>
<comment type="caution">
    <text evidence="1">The sequence shown here is derived from an EMBL/GenBank/DDBJ whole genome shotgun (WGS) entry which is preliminary data.</text>
</comment>
<feature type="non-terminal residue" evidence="1">
    <location>
        <position position="1"/>
    </location>
</feature>
<proteinExistence type="predicted"/>
<protein>
    <submittedName>
        <fullName evidence="1">20070_t:CDS:1</fullName>
    </submittedName>
</protein>
<gene>
    <name evidence="1" type="ORF">RPERSI_LOCUS11651</name>
</gene>